<evidence type="ECO:0000313" key="3">
    <source>
        <dbReference type="Proteomes" id="UP000631114"/>
    </source>
</evidence>
<dbReference type="OrthoDB" id="515366at2759"/>
<feature type="domain" description="CS" evidence="1">
    <location>
        <begin position="14"/>
        <end position="42"/>
    </location>
</feature>
<dbReference type="Proteomes" id="UP000631114">
    <property type="component" value="Unassembled WGS sequence"/>
</dbReference>
<dbReference type="Pfam" id="PF04969">
    <property type="entry name" value="CS"/>
    <property type="match status" value="1"/>
</dbReference>
<dbReference type="GO" id="GO:0006457">
    <property type="term" value="P:protein folding"/>
    <property type="evidence" value="ECO:0007669"/>
    <property type="project" value="TreeGrafter"/>
</dbReference>
<dbReference type="SUPFAM" id="SSF49764">
    <property type="entry name" value="HSP20-like chaperones"/>
    <property type="match status" value="1"/>
</dbReference>
<dbReference type="InterPro" id="IPR037898">
    <property type="entry name" value="NudC_fam"/>
</dbReference>
<proteinExistence type="predicted"/>
<gene>
    <name evidence="2" type="ORF">IFM89_001958</name>
</gene>
<keyword evidence="3" id="KW-1185">Reference proteome</keyword>
<organism evidence="2 3">
    <name type="scientific">Coptis chinensis</name>
    <dbReference type="NCBI Taxonomy" id="261450"/>
    <lineage>
        <taxon>Eukaryota</taxon>
        <taxon>Viridiplantae</taxon>
        <taxon>Streptophyta</taxon>
        <taxon>Embryophyta</taxon>
        <taxon>Tracheophyta</taxon>
        <taxon>Spermatophyta</taxon>
        <taxon>Magnoliopsida</taxon>
        <taxon>Ranunculales</taxon>
        <taxon>Ranunculaceae</taxon>
        <taxon>Coptidoideae</taxon>
        <taxon>Coptis</taxon>
    </lineage>
</organism>
<comment type="caution">
    <text evidence="2">The sequence shown here is derived from an EMBL/GenBank/DDBJ whole genome shotgun (WGS) entry which is preliminary data.</text>
</comment>
<name>A0A835LTA1_9MAGN</name>
<dbReference type="GO" id="GO:0005737">
    <property type="term" value="C:cytoplasm"/>
    <property type="evidence" value="ECO:0007669"/>
    <property type="project" value="TreeGrafter"/>
</dbReference>
<sequence>MSKLVSKETHLTSMQHDLTSHVKTDSSFWTIEDDILHITLQKRDKGQTWASPILGQGQLDPYASHLEQKRLMLQRFQEEVTLSFSLKNALLQLSVAGCY</sequence>
<evidence type="ECO:0000259" key="1">
    <source>
        <dbReference type="Pfam" id="PF04969"/>
    </source>
</evidence>
<accession>A0A835LTA1</accession>
<dbReference type="InterPro" id="IPR007052">
    <property type="entry name" value="CS_dom"/>
</dbReference>
<dbReference type="Gene3D" id="2.60.40.790">
    <property type="match status" value="1"/>
</dbReference>
<dbReference type="PANTHER" id="PTHR12356">
    <property type="entry name" value="NUCLEAR MOVEMENT PROTEIN NUDC"/>
    <property type="match status" value="1"/>
</dbReference>
<dbReference type="PANTHER" id="PTHR12356:SF18">
    <property type="entry name" value="NUDC DOMAIN-CONTAINING PROTEIN 2"/>
    <property type="match status" value="1"/>
</dbReference>
<dbReference type="AlphaFoldDB" id="A0A835LTA1"/>
<reference evidence="2 3" key="1">
    <citation type="submission" date="2020-10" db="EMBL/GenBank/DDBJ databases">
        <title>The Coptis chinensis genome and diversification of protoberbering-type alkaloids.</title>
        <authorList>
            <person name="Wang B."/>
            <person name="Shu S."/>
            <person name="Song C."/>
            <person name="Liu Y."/>
        </authorList>
    </citation>
    <scope>NUCLEOTIDE SEQUENCE [LARGE SCALE GENOMIC DNA]</scope>
    <source>
        <strain evidence="2">HL-2020</strain>
        <tissue evidence="2">Leaf</tissue>
    </source>
</reference>
<dbReference type="EMBL" id="JADFTS010000005">
    <property type="protein sequence ID" value="KAF9604072.1"/>
    <property type="molecule type" value="Genomic_DNA"/>
</dbReference>
<evidence type="ECO:0000313" key="2">
    <source>
        <dbReference type="EMBL" id="KAF9604072.1"/>
    </source>
</evidence>
<dbReference type="InterPro" id="IPR008978">
    <property type="entry name" value="HSP20-like_chaperone"/>
</dbReference>
<dbReference type="GO" id="GO:0051082">
    <property type="term" value="F:unfolded protein binding"/>
    <property type="evidence" value="ECO:0007669"/>
    <property type="project" value="TreeGrafter"/>
</dbReference>
<protein>
    <recommendedName>
        <fullName evidence="1">CS domain-containing protein</fullName>
    </recommendedName>
</protein>